<dbReference type="EMBL" id="HG679366">
    <property type="protein sequence ID" value="CDJ27324.1"/>
    <property type="molecule type" value="Genomic_DNA"/>
</dbReference>
<feature type="region of interest" description="Disordered" evidence="1">
    <location>
        <begin position="144"/>
        <end position="168"/>
    </location>
</feature>
<evidence type="ECO:0000313" key="4">
    <source>
        <dbReference type="Proteomes" id="UP000030744"/>
    </source>
</evidence>
<gene>
    <name evidence="3" type="ORF">EMH_0030770</name>
</gene>
<sequence length="276" mass="30167">MAAVLLLLHWLTSSMACAAAPLLLSVQPPIRSLPPPAGITAITHFAEYSGGAALSFLLYSSPTASSRATPCPPSSLYRAPSARLERHCSNTQLFACRPRPKKEKARRNYRIAMQQKQKREERQLRRRQQLEIFKAHQRLLLASEGGTDSSSDEEKHQKQRQATASLFSIDGPLLGGGDAVRNNTNNNNSSIKGIPQYPLAARINYRLVGGTWRRAKGQAKYVKLSGAELAAAVFAGLPEEEVAAAVAKAKRQDEGFMDLEAYDESGTQHTTLEGLN</sequence>
<keyword evidence="4" id="KW-1185">Reference proteome</keyword>
<name>U6JPD8_9EIME</name>
<evidence type="ECO:0000256" key="1">
    <source>
        <dbReference type="SAM" id="MobiDB-lite"/>
    </source>
</evidence>
<dbReference type="RefSeq" id="XP_013349902.1">
    <property type="nucleotide sequence ID" value="XM_013494448.1"/>
</dbReference>
<keyword evidence="2" id="KW-0732">Signal</keyword>
<reference evidence="3" key="2">
    <citation type="submission" date="2013-10" db="EMBL/GenBank/DDBJ databases">
        <authorList>
            <person name="Aslett M."/>
        </authorList>
    </citation>
    <scope>NUCLEOTIDE SEQUENCE [LARGE SCALE GENOMIC DNA]</scope>
    <source>
        <strain evidence="3">Houghton</strain>
    </source>
</reference>
<protein>
    <submittedName>
        <fullName evidence="3">Uncharacterized protein</fullName>
    </submittedName>
</protein>
<dbReference type="GeneID" id="25377898"/>
<dbReference type="VEuPathDB" id="ToxoDB:EMH_0030770"/>
<accession>U6JPD8</accession>
<evidence type="ECO:0000313" key="3">
    <source>
        <dbReference type="EMBL" id="CDJ27324.1"/>
    </source>
</evidence>
<dbReference type="AlphaFoldDB" id="U6JPD8"/>
<reference evidence="3" key="1">
    <citation type="submission" date="2013-10" db="EMBL/GenBank/DDBJ databases">
        <title>Genomic analysis of the causative agents of coccidiosis in chickens.</title>
        <authorList>
            <person name="Reid A.J."/>
            <person name="Blake D."/>
            <person name="Billington K."/>
            <person name="Browne H."/>
            <person name="Dunn M."/>
            <person name="Hung S."/>
            <person name="Kawahara F."/>
            <person name="Miranda-Saavedra D."/>
            <person name="Mourier T."/>
            <person name="Nagra H."/>
            <person name="Otto T.D."/>
            <person name="Rawlings N."/>
            <person name="Sanchez A."/>
            <person name="Sanders M."/>
            <person name="Subramaniam C."/>
            <person name="Tay Y."/>
            <person name="Dear P."/>
            <person name="Doerig C."/>
            <person name="Gruber A."/>
            <person name="Parkinson J."/>
            <person name="Shirley M."/>
            <person name="Wan K.L."/>
            <person name="Berriman M."/>
            <person name="Tomley F."/>
            <person name="Pain A."/>
        </authorList>
    </citation>
    <scope>NUCLEOTIDE SEQUENCE [LARGE SCALE GENOMIC DNA]</scope>
    <source>
        <strain evidence="3">Houghton</strain>
    </source>
</reference>
<feature type="chain" id="PRO_5004672401" evidence="2">
    <location>
        <begin position="20"/>
        <end position="276"/>
    </location>
</feature>
<proteinExistence type="predicted"/>
<dbReference type="Proteomes" id="UP000030744">
    <property type="component" value="Unassembled WGS sequence"/>
</dbReference>
<organism evidence="3 4">
    <name type="scientific">Eimeria mitis</name>
    <dbReference type="NCBI Taxonomy" id="44415"/>
    <lineage>
        <taxon>Eukaryota</taxon>
        <taxon>Sar</taxon>
        <taxon>Alveolata</taxon>
        <taxon>Apicomplexa</taxon>
        <taxon>Conoidasida</taxon>
        <taxon>Coccidia</taxon>
        <taxon>Eucoccidiorida</taxon>
        <taxon>Eimeriorina</taxon>
        <taxon>Eimeriidae</taxon>
        <taxon>Eimeria</taxon>
    </lineage>
</organism>
<evidence type="ECO:0000256" key="2">
    <source>
        <dbReference type="SAM" id="SignalP"/>
    </source>
</evidence>
<feature type="signal peptide" evidence="2">
    <location>
        <begin position="1"/>
        <end position="19"/>
    </location>
</feature>
<dbReference type="OrthoDB" id="346372at2759"/>